<evidence type="ECO:0000256" key="4">
    <source>
        <dbReference type="ARBA" id="ARBA00022679"/>
    </source>
</evidence>
<evidence type="ECO:0000256" key="9">
    <source>
        <dbReference type="ARBA" id="ARBA00023136"/>
    </source>
</evidence>
<protein>
    <recommendedName>
        <fullName evidence="11">Biosynthetic peptidoglycan transglycosylase</fullName>
        <ecNumber evidence="11">2.4.99.28</ecNumber>
    </recommendedName>
    <alternativeName>
        <fullName evidence="11">Glycan polymerase</fullName>
    </alternativeName>
    <alternativeName>
        <fullName evidence="11">Peptidoglycan glycosyltransferase MtgA</fullName>
        <shortName evidence="11">PGT</shortName>
    </alternativeName>
</protein>
<gene>
    <name evidence="11" type="primary">mtgA</name>
    <name evidence="14" type="ORF">OCGS_1415</name>
</gene>
<evidence type="ECO:0000256" key="11">
    <source>
        <dbReference type="HAMAP-Rule" id="MF_00766"/>
    </source>
</evidence>
<dbReference type="InterPro" id="IPR023346">
    <property type="entry name" value="Lysozyme-like_dom_sf"/>
</dbReference>
<comment type="caution">
    <text evidence="14">The sequence shown here is derived from an EMBL/GenBank/DDBJ whole genome shotgun (WGS) entry which is preliminary data.</text>
</comment>
<evidence type="ECO:0000256" key="5">
    <source>
        <dbReference type="ARBA" id="ARBA00022692"/>
    </source>
</evidence>
<dbReference type="PATRIC" id="fig|1231392.3.peg.1421"/>
<evidence type="ECO:0000313" key="14">
    <source>
        <dbReference type="EMBL" id="EKE44577.1"/>
    </source>
</evidence>
<keyword evidence="6 11" id="KW-0133">Cell shape</keyword>
<comment type="catalytic activity">
    <reaction evidence="11">
        <text>[GlcNAc-(1-&gt;4)-Mur2Ac(oyl-L-Ala-gamma-D-Glu-L-Lys-D-Ala-D-Ala)](n)-di-trans,octa-cis-undecaprenyl diphosphate + beta-D-GlcNAc-(1-&gt;4)-Mur2Ac(oyl-L-Ala-gamma-D-Glu-L-Lys-D-Ala-D-Ala)-di-trans,octa-cis-undecaprenyl diphosphate = [GlcNAc-(1-&gt;4)-Mur2Ac(oyl-L-Ala-gamma-D-Glu-L-Lys-D-Ala-D-Ala)](n+1)-di-trans,octa-cis-undecaprenyl diphosphate + di-trans,octa-cis-undecaprenyl diphosphate + H(+)</text>
        <dbReference type="Rhea" id="RHEA:23708"/>
        <dbReference type="Rhea" id="RHEA-COMP:9602"/>
        <dbReference type="Rhea" id="RHEA-COMP:9603"/>
        <dbReference type="ChEBI" id="CHEBI:15378"/>
        <dbReference type="ChEBI" id="CHEBI:58405"/>
        <dbReference type="ChEBI" id="CHEBI:60033"/>
        <dbReference type="ChEBI" id="CHEBI:78435"/>
        <dbReference type="EC" id="2.4.99.28"/>
    </reaction>
</comment>
<keyword evidence="3 11" id="KW-0328">Glycosyltransferase</keyword>
<dbReference type="EMBL" id="AMGO01000021">
    <property type="protein sequence ID" value="EKE44577.1"/>
    <property type="molecule type" value="Genomic_DNA"/>
</dbReference>
<comment type="subcellular location">
    <subcellularLocation>
        <location evidence="11">Cell inner membrane</location>
        <topology evidence="11">Single-pass membrane protein</topology>
    </subcellularLocation>
</comment>
<keyword evidence="10 11" id="KW-0961">Cell wall biogenesis/degradation</keyword>
<dbReference type="GO" id="GO:0016763">
    <property type="term" value="F:pentosyltransferase activity"/>
    <property type="evidence" value="ECO:0007669"/>
    <property type="project" value="InterPro"/>
</dbReference>
<reference evidence="14 15" key="1">
    <citation type="journal article" date="2012" name="J. Bacteriol.">
        <title>Draft Genome Sequence of Oceaniovalibus guishaninsula JLT2003T.</title>
        <authorList>
            <person name="Tang K."/>
            <person name="Liu K."/>
            <person name="Jiao N."/>
        </authorList>
    </citation>
    <scope>NUCLEOTIDE SEQUENCE [LARGE SCALE GENOMIC DNA]</scope>
    <source>
        <strain evidence="14 15">JLT2003</strain>
    </source>
</reference>
<feature type="region of interest" description="Disordered" evidence="12">
    <location>
        <begin position="1"/>
        <end position="34"/>
    </location>
</feature>
<comment type="pathway">
    <text evidence="11">Cell wall biogenesis; peptidoglycan biosynthesis.</text>
</comment>
<keyword evidence="15" id="KW-1185">Reference proteome</keyword>
<feature type="region of interest" description="Disordered" evidence="12">
    <location>
        <begin position="213"/>
        <end position="234"/>
    </location>
</feature>
<keyword evidence="2 11" id="KW-0997">Cell inner membrane</keyword>
<evidence type="ECO:0000313" key="15">
    <source>
        <dbReference type="Proteomes" id="UP000006765"/>
    </source>
</evidence>
<comment type="similarity">
    <text evidence="11">Belongs to the glycosyltransferase 51 family.</text>
</comment>
<dbReference type="GO" id="GO:0009252">
    <property type="term" value="P:peptidoglycan biosynthetic process"/>
    <property type="evidence" value="ECO:0007669"/>
    <property type="project" value="UniProtKB-UniRule"/>
</dbReference>
<dbReference type="EC" id="2.4.99.28" evidence="11"/>
<keyword evidence="7 11" id="KW-0573">Peptidoglycan synthesis</keyword>
<proteinExistence type="inferred from homology"/>
<dbReference type="eggNOG" id="COG0744">
    <property type="taxonomic scope" value="Bacteria"/>
</dbReference>
<dbReference type="InterPro" id="IPR011812">
    <property type="entry name" value="Pep_trsgly"/>
</dbReference>
<evidence type="ECO:0000256" key="2">
    <source>
        <dbReference type="ARBA" id="ARBA00022519"/>
    </source>
</evidence>
<dbReference type="InterPro" id="IPR001264">
    <property type="entry name" value="Glyco_trans_51"/>
</dbReference>
<dbReference type="NCBIfam" id="TIGR02070">
    <property type="entry name" value="mono_pep_trsgly"/>
    <property type="match status" value="1"/>
</dbReference>
<dbReference type="GO" id="GO:0008360">
    <property type="term" value="P:regulation of cell shape"/>
    <property type="evidence" value="ECO:0007669"/>
    <property type="project" value="UniProtKB-KW"/>
</dbReference>
<dbReference type="SUPFAM" id="SSF53955">
    <property type="entry name" value="Lysozyme-like"/>
    <property type="match status" value="1"/>
</dbReference>
<dbReference type="InterPro" id="IPR036950">
    <property type="entry name" value="PBP_transglycosylase"/>
</dbReference>
<accession>K2HDF8</accession>
<comment type="function">
    <text evidence="11">Peptidoglycan polymerase that catalyzes glycan chain elongation from lipid-linked precursors.</text>
</comment>
<dbReference type="Proteomes" id="UP000006765">
    <property type="component" value="Unassembled WGS sequence"/>
</dbReference>
<evidence type="ECO:0000256" key="12">
    <source>
        <dbReference type="SAM" id="MobiDB-lite"/>
    </source>
</evidence>
<evidence type="ECO:0000256" key="7">
    <source>
        <dbReference type="ARBA" id="ARBA00022984"/>
    </source>
</evidence>
<evidence type="ECO:0000256" key="1">
    <source>
        <dbReference type="ARBA" id="ARBA00022475"/>
    </source>
</evidence>
<dbReference type="UniPathway" id="UPA00219"/>
<dbReference type="PANTHER" id="PTHR30400">
    <property type="entry name" value="MONOFUNCTIONAL BIOSYNTHETIC PEPTIDOGLYCAN TRANSGLYCOSYLASE"/>
    <property type="match status" value="1"/>
</dbReference>
<dbReference type="Pfam" id="PF00912">
    <property type="entry name" value="Transgly"/>
    <property type="match status" value="1"/>
</dbReference>
<evidence type="ECO:0000256" key="8">
    <source>
        <dbReference type="ARBA" id="ARBA00022989"/>
    </source>
</evidence>
<name>K2HDF8_9RHOB</name>
<dbReference type="GO" id="GO:0009274">
    <property type="term" value="C:peptidoglycan-based cell wall"/>
    <property type="evidence" value="ECO:0007669"/>
    <property type="project" value="InterPro"/>
</dbReference>
<dbReference type="Gene3D" id="1.10.3810.10">
    <property type="entry name" value="Biosynthetic peptidoglycan transglycosylase-like"/>
    <property type="match status" value="1"/>
</dbReference>
<evidence type="ECO:0000256" key="10">
    <source>
        <dbReference type="ARBA" id="ARBA00023316"/>
    </source>
</evidence>
<feature type="domain" description="Glycosyl transferase family 51" evidence="13">
    <location>
        <begin position="77"/>
        <end position="231"/>
    </location>
</feature>
<evidence type="ECO:0000259" key="13">
    <source>
        <dbReference type="Pfam" id="PF00912"/>
    </source>
</evidence>
<sequence>MGVFQRDNRAAMTPRMTERRARKTPQPATPIRRPGRWLRRGTLTLAALVLAAIALPAWVAPPATPLMRSEARRLGGIEREWVPMDRIAPVMARSAVAAEDANFCRHWGFDMAQIRAALAEGANRGASTISQQTVKNVYLWNGRSWPRKALEAAITPAVELIWTKRRILEVYLNVAEFDEGVFGIGAAARHYFGVTPDALNAVQAARLAAILPDPKGRSAADPGPATRRRAESIRDGAATIARDGRAACFGG</sequence>
<organism evidence="14 15">
    <name type="scientific">Oceaniovalibus guishaninsula JLT2003</name>
    <dbReference type="NCBI Taxonomy" id="1231392"/>
    <lineage>
        <taxon>Bacteria</taxon>
        <taxon>Pseudomonadati</taxon>
        <taxon>Pseudomonadota</taxon>
        <taxon>Alphaproteobacteria</taxon>
        <taxon>Rhodobacterales</taxon>
        <taxon>Roseobacteraceae</taxon>
        <taxon>Oceaniovalibus</taxon>
    </lineage>
</organism>
<dbReference type="HAMAP" id="MF_00766">
    <property type="entry name" value="PGT_MtgA"/>
    <property type="match status" value="1"/>
</dbReference>
<keyword evidence="9 11" id="KW-0472">Membrane</keyword>
<evidence type="ECO:0000256" key="3">
    <source>
        <dbReference type="ARBA" id="ARBA00022676"/>
    </source>
</evidence>
<keyword evidence="8 11" id="KW-1133">Transmembrane helix</keyword>
<keyword evidence="4 11" id="KW-0808">Transferase</keyword>
<evidence type="ECO:0000256" key="6">
    <source>
        <dbReference type="ARBA" id="ARBA00022960"/>
    </source>
</evidence>
<dbReference type="STRING" id="1231392.OCGS_1415"/>
<keyword evidence="1 11" id="KW-1003">Cell membrane</keyword>
<keyword evidence="5 11" id="KW-0812">Transmembrane</keyword>
<dbReference type="GO" id="GO:0005886">
    <property type="term" value="C:plasma membrane"/>
    <property type="evidence" value="ECO:0007669"/>
    <property type="project" value="UniProtKB-SubCell"/>
</dbReference>
<dbReference type="AlphaFoldDB" id="K2HDF8"/>
<dbReference type="PANTHER" id="PTHR30400:SF0">
    <property type="entry name" value="BIOSYNTHETIC PEPTIDOGLYCAN TRANSGLYCOSYLASE"/>
    <property type="match status" value="1"/>
</dbReference>
<dbReference type="GO" id="GO:0008955">
    <property type="term" value="F:peptidoglycan glycosyltransferase activity"/>
    <property type="evidence" value="ECO:0007669"/>
    <property type="project" value="UniProtKB-UniRule"/>
</dbReference>
<dbReference type="GO" id="GO:0071555">
    <property type="term" value="P:cell wall organization"/>
    <property type="evidence" value="ECO:0007669"/>
    <property type="project" value="UniProtKB-KW"/>
</dbReference>